<dbReference type="InterPro" id="IPR016158">
    <property type="entry name" value="Cullin_homology"/>
</dbReference>
<dbReference type="SUPFAM" id="SSF46785">
    <property type="entry name" value="Winged helix' DNA-binding domain"/>
    <property type="match status" value="1"/>
</dbReference>
<dbReference type="InterPro" id="IPR036390">
    <property type="entry name" value="WH_DNA-bd_sf"/>
</dbReference>
<feature type="domain" description="Cullin family profile" evidence="6">
    <location>
        <begin position="347"/>
        <end position="591"/>
    </location>
</feature>
<dbReference type="InterPro" id="IPR045093">
    <property type="entry name" value="Cullin"/>
</dbReference>
<comment type="similarity">
    <text evidence="1 4 5">Belongs to the cullin family.</text>
</comment>
<evidence type="ECO:0000256" key="2">
    <source>
        <dbReference type="ARBA" id="ARBA00022499"/>
    </source>
</evidence>
<dbReference type="Pfam" id="PF00888">
    <property type="entry name" value="Cullin"/>
    <property type="match status" value="1"/>
</dbReference>
<proteinExistence type="inferred from homology"/>
<reference evidence="7" key="1">
    <citation type="submission" date="2021-02" db="EMBL/GenBank/DDBJ databases">
        <authorList>
            <person name="Nowell W R."/>
        </authorList>
    </citation>
    <scope>NUCLEOTIDE SEQUENCE</scope>
</reference>
<keyword evidence="2" id="KW-1017">Isopeptide bond</keyword>
<dbReference type="InterPro" id="IPR059120">
    <property type="entry name" value="Cullin-like_AB"/>
</dbReference>
<dbReference type="InterPro" id="IPR036317">
    <property type="entry name" value="Cullin_homology_sf"/>
</dbReference>
<dbReference type="Pfam" id="PF10557">
    <property type="entry name" value="Cullin_Nedd8"/>
    <property type="match status" value="1"/>
</dbReference>
<dbReference type="SMART" id="SM00182">
    <property type="entry name" value="CULLIN"/>
    <property type="match status" value="1"/>
</dbReference>
<dbReference type="Gene3D" id="1.10.10.10">
    <property type="entry name" value="Winged helix-like DNA-binding domain superfamily/Winged helix DNA-binding domain"/>
    <property type="match status" value="1"/>
</dbReference>
<dbReference type="SMART" id="SM00884">
    <property type="entry name" value="Cullin_Nedd8"/>
    <property type="match status" value="1"/>
</dbReference>
<dbReference type="SUPFAM" id="SSF74788">
    <property type="entry name" value="Cullin repeat-like"/>
    <property type="match status" value="1"/>
</dbReference>
<dbReference type="FunFam" id="1.10.10.10:FF:000014">
    <property type="entry name" value="Cullin 1"/>
    <property type="match status" value="1"/>
</dbReference>
<protein>
    <recommendedName>
        <fullName evidence="6">Cullin family profile domain-containing protein</fullName>
    </recommendedName>
</protein>
<dbReference type="InterPro" id="IPR001373">
    <property type="entry name" value="Cullin_N"/>
</dbReference>
<dbReference type="InterPro" id="IPR016159">
    <property type="entry name" value="Cullin_repeat-like_dom_sf"/>
</dbReference>
<dbReference type="AlphaFoldDB" id="A0A818ZXA6"/>
<evidence type="ECO:0000256" key="1">
    <source>
        <dbReference type="ARBA" id="ARBA00006019"/>
    </source>
</evidence>
<dbReference type="GO" id="GO:0006511">
    <property type="term" value="P:ubiquitin-dependent protein catabolic process"/>
    <property type="evidence" value="ECO:0007669"/>
    <property type="project" value="InterPro"/>
</dbReference>
<evidence type="ECO:0000313" key="7">
    <source>
        <dbReference type="EMBL" id="CAF3771262.1"/>
    </source>
</evidence>
<gene>
    <name evidence="7" type="ORF">KXQ929_LOCUS15380</name>
</gene>
<comment type="caution">
    <text evidence="7">The sequence shown here is derived from an EMBL/GenBank/DDBJ whole genome shotgun (WGS) entry which is preliminary data.</text>
</comment>
<dbReference type="PROSITE" id="PS50069">
    <property type="entry name" value="CULLIN_2"/>
    <property type="match status" value="1"/>
</dbReference>
<evidence type="ECO:0000256" key="3">
    <source>
        <dbReference type="ARBA" id="ARBA00022843"/>
    </source>
</evidence>
<dbReference type="Proteomes" id="UP000663868">
    <property type="component" value="Unassembled WGS sequence"/>
</dbReference>
<dbReference type="PANTHER" id="PTHR11932">
    <property type="entry name" value="CULLIN"/>
    <property type="match status" value="1"/>
</dbReference>
<dbReference type="Gene3D" id="3.30.230.130">
    <property type="entry name" value="Cullin, Chain C, Domain 2"/>
    <property type="match status" value="1"/>
</dbReference>
<accession>A0A818ZXA6</accession>
<dbReference type="EMBL" id="CAJOBB010000889">
    <property type="protein sequence ID" value="CAF3771262.1"/>
    <property type="molecule type" value="Genomic_DNA"/>
</dbReference>
<dbReference type="Gene3D" id="1.20.1310.10">
    <property type="entry name" value="Cullin Repeats"/>
    <property type="match status" value="3"/>
</dbReference>
<name>A0A818ZXA6_9BILA</name>
<dbReference type="InterPro" id="IPR036388">
    <property type="entry name" value="WH-like_DNA-bd_sf"/>
</dbReference>
<evidence type="ECO:0000313" key="8">
    <source>
        <dbReference type="Proteomes" id="UP000663868"/>
    </source>
</evidence>
<evidence type="ECO:0000259" key="6">
    <source>
        <dbReference type="PROSITE" id="PS50069"/>
    </source>
</evidence>
<dbReference type="Pfam" id="PF26557">
    <property type="entry name" value="Cullin_AB"/>
    <property type="match status" value="1"/>
</dbReference>
<keyword evidence="3" id="KW-0832">Ubl conjugation</keyword>
<dbReference type="InterPro" id="IPR019559">
    <property type="entry name" value="Cullin_neddylation_domain"/>
</dbReference>
<sequence length="715" mass="84963">MSQDYQSDRLKKVTDSIDEICNLDDIYDREKASRACVKLYTHIYECFRISASAGPGLIHSLSIDNFRDMLGQDDIDNESNENILQYYKELQCKYKEVFKVLNGGYRYFYNHWLQRQLDTGRPDVYKIDVEIILFFVNVKIHLGDENLIEMMDNTIYTESFQDKFLQTTEDFYRSQEFPSIESNNKMLEYLKLVAEYFDYEINQAKTYLPEQKSTLTTLIVLLETIFFPTDIFNIIVEKLQLLVSDENNYHELAVLFEPIRKLPKLKNELLKLIEIHVNQKAIESISNDLIKKPLLCIEIILNIHGKYLKLIQETFVGDQSFVASFHKVYAKFVNQNPILRRTSNMMTPEEIFARYCDRSLRKRSKAVKNDDWNEKLNNIMIIFNYLNDKYLFMIFYQKMLQERLIYQLSVSKSYEELLISEFKNKCGSEYTKKLEEMFEDIRLSEELTYQFRIDQKNTHGDKISKIYSNNNLEANIFFIDFFSFMVLNSDSWVLSHSSDVLLPDKLKTVYDNFTTFYLSNYVGRKLTLLHRYSEGELQINFTREKCRLQVSTYQMVILLLFNQELTWTFEQIQDKTQIHPKLLLKILSGLLKSDLLISDNPLTVNSRIELAKNFLSNKIRLNINLPSKTEEQKDRYHFTQAAVEERRMFIQAALVRIMKKEQTLKHSLLIQEVIQQLTSRFKPDIYLIETCIEKLIAYEYFQRDPNDNDTLHYLP</sequence>
<dbReference type="SUPFAM" id="SSF75632">
    <property type="entry name" value="Cullin homology domain"/>
    <property type="match status" value="1"/>
</dbReference>
<evidence type="ECO:0000256" key="5">
    <source>
        <dbReference type="RuleBase" id="RU003829"/>
    </source>
</evidence>
<organism evidence="7 8">
    <name type="scientific">Adineta steineri</name>
    <dbReference type="NCBI Taxonomy" id="433720"/>
    <lineage>
        <taxon>Eukaryota</taxon>
        <taxon>Metazoa</taxon>
        <taxon>Spiralia</taxon>
        <taxon>Gnathifera</taxon>
        <taxon>Rotifera</taxon>
        <taxon>Eurotatoria</taxon>
        <taxon>Bdelloidea</taxon>
        <taxon>Adinetida</taxon>
        <taxon>Adinetidae</taxon>
        <taxon>Adineta</taxon>
    </lineage>
</organism>
<dbReference type="GO" id="GO:0031625">
    <property type="term" value="F:ubiquitin protein ligase binding"/>
    <property type="evidence" value="ECO:0007669"/>
    <property type="project" value="InterPro"/>
</dbReference>
<evidence type="ECO:0000256" key="4">
    <source>
        <dbReference type="PROSITE-ProRule" id="PRU00330"/>
    </source>
</evidence>